<dbReference type="PANTHER" id="PTHR43280">
    <property type="entry name" value="ARAC-FAMILY TRANSCRIPTIONAL REGULATOR"/>
    <property type="match status" value="1"/>
</dbReference>
<evidence type="ECO:0000313" key="6">
    <source>
        <dbReference type="Proteomes" id="UP000290106"/>
    </source>
</evidence>
<dbReference type="Gene3D" id="1.10.10.60">
    <property type="entry name" value="Homeodomain-like"/>
    <property type="match status" value="2"/>
</dbReference>
<organism evidence="5 6">
    <name type="scientific">Blautia faecicola</name>
    <dbReference type="NCBI Taxonomy" id="2509240"/>
    <lineage>
        <taxon>Bacteria</taxon>
        <taxon>Bacillati</taxon>
        <taxon>Bacillota</taxon>
        <taxon>Clostridia</taxon>
        <taxon>Lachnospirales</taxon>
        <taxon>Lachnospiraceae</taxon>
        <taxon>Blautia</taxon>
    </lineage>
</organism>
<dbReference type="SUPFAM" id="SSF51215">
    <property type="entry name" value="Regulatory protein AraC"/>
    <property type="match status" value="1"/>
</dbReference>
<dbReference type="GO" id="GO:0043565">
    <property type="term" value="F:sequence-specific DNA binding"/>
    <property type="evidence" value="ECO:0007669"/>
    <property type="project" value="InterPro"/>
</dbReference>
<dbReference type="InterPro" id="IPR009057">
    <property type="entry name" value="Homeodomain-like_sf"/>
</dbReference>
<dbReference type="Proteomes" id="UP000290106">
    <property type="component" value="Unassembled WGS sequence"/>
</dbReference>
<accession>A0A4Q1RK76</accession>
<keyword evidence="1" id="KW-0805">Transcription regulation</keyword>
<dbReference type="Gene3D" id="2.60.120.10">
    <property type="entry name" value="Jelly Rolls"/>
    <property type="match status" value="1"/>
</dbReference>
<gene>
    <name evidence="5" type="ORF">ETP43_13990</name>
</gene>
<dbReference type="Pfam" id="PF12833">
    <property type="entry name" value="HTH_18"/>
    <property type="match status" value="1"/>
</dbReference>
<dbReference type="InterPro" id="IPR018060">
    <property type="entry name" value="HTH_AraC"/>
</dbReference>
<keyword evidence="6" id="KW-1185">Reference proteome</keyword>
<evidence type="ECO:0000256" key="2">
    <source>
        <dbReference type="ARBA" id="ARBA00023125"/>
    </source>
</evidence>
<evidence type="ECO:0000259" key="4">
    <source>
        <dbReference type="PROSITE" id="PS01124"/>
    </source>
</evidence>
<dbReference type="OrthoDB" id="9772063at2"/>
<dbReference type="InterPro" id="IPR014710">
    <property type="entry name" value="RmlC-like_jellyroll"/>
</dbReference>
<dbReference type="AlphaFoldDB" id="A0A4Q1RK76"/>
<keyword evidence="2" id="KW-0238">DNA-binding</keyword>
<feature type="domain" description="HTH araC/xylS-type" evidence="4">
    <location>
        <begin position="188"/>
        <end position="287"/>
    </location>
</feature>
<name>A0A4Q1RK76_9FIRM</name>
<dbReference type="InterPro" id="IPR020449">
    <property type="entry name" value="Tscrpt_reg_AraC-type_HTH"/>
</dbReference>
<dbReference type="PANTHER" id="PTHR43280:SF28">
    <property type="entry name" value="HTH-TYPE TRANSCRIPTIONAL ACTIVATOR RHAS"/>
    <property type="match status" value="1"/>
</dbReference>
<dbReference type="PROSITE" id="PS01124">
    <property type="entry name" value="HTH_ARAC_FAMILY_2"/>
    <property type="match status" value="1"/>
</dbReference>
<dbReference type="PRINTS" id="PR00032">
    <property type="entry name" value="HTHARAC"/>
</dbReference>
<keyword evidence="3" id="KW-0804">Transcription</keyword>
<evidence type="ECO:0000256" key="1">
    <source>
        <dbReference type="ARBA" id="ARBA00023015"/>
    </source>
</evidence>
<dbReference type="RefSeq" id="WP_129258750.1">
    <property type="nucleotide sequence ID" value="NZ_SDKC01000001.1"/>
</dbReference>
<evidence type="ECO:0000256" key="3">
    <source>
        <dbReference type="ARBA" id="ARBA00023163"/>
    </source>
</evidence>
<dbReference type="GO" id="GO:0003700">
    <property type="term" value="F:DNA-binding transcription factor activity"/>
    <property type="evidence" value="ECO:0007669"/>
    <property type="project" value="InterPro"/>
</dbReference>
<dbReference type="InterPro" id="IPR003313">
    <property type="entry name" value="AraC-bd"/>
</dbReference>
<sequence length="290" mass="34314">MEPSVYDLTYNDLNPRFLFCCNLLRTEPEMNYHCHDFIEFVFILKGKTTFRIDEKLYDVEEGSVILLNPGTYHQSLPAAETSARKFYLAFSNVEFAGCTRGHFPLFKNYQLLTTLPDSYKKPLFRLCNLMEQESKTCRPGRYFMLKSYLIQVICLLCRYQKQELEEDAKHQYAPRYEFKSVNKKYVAQQIMHYMETHYKEKISLDQIAANMYLSSFYISKIFKSETGDTPINYLISLRMQKARELLDENPEQSIQAVAMTVGYEDAYHFSKLFKKYFGLSPLYYKARIPQ</sequence>
<dbReference type="SMART" id="SM00342">
    <property type="entry name" value="HTH_ARAC"/>
    <property type="match status" value="1"/>
</dbReference>
<comment type="caution">
    <text evidence="5">The sequence shown here is derived from an EMBL/GenBank/DDBJ whole genome shotgun (WGS) entry which is preliminary data.</text>
</comment>
<dbReference type="InterPro" id="IPR037923">
    <property type="entry name" value="HTH-like"/>
</dbReference>
<evidence type="ECO:0000313" key="5">
    <source>
        <dbReference type="EMBL" id="RXS76197.1"/>
    </source>
</evidence>
<proteinExistence type="predicted"/>
<dbReference type="EMBL" id="SDKC01000001">
    <property type="protein sequence ID" value="RXS76197.1"/>
    <property type="molecule type" value="Genomic_DNA"/>
</dbReference>
<dbReference type="InterPro" id="IPR018062">
    <property type="entry name" value="HTH_AraC-typ_CS"/>
</dbReference>
<dbReference type="Pfam" id="PF02311">
    <property type="entry name" value="AraC_binding"/>
    <property type="match status" value="1"/>
</dbReference>
<dbReference type="PROSITE" id="PS00041">
    <property type="entry name" value="HTH_ARAC_FAMILY_1"/>
    <property type="match status" value="1"/>
</dbReference>
<reference evidence="5 6" key="1">
    <citation type="submission" date="2019-01" db="EMBL/GenBank/DDBJ databases">
        <title>Blautia sp. nov. KGMB01111 isolated human feces.</title>
        <authorList>
            <person name="Park J.-E."/>
            <person name="Kim J.-S."/>
            <person name="Park S.-H."/>
        </authorList>
    </citation>
    <scope>NUCLEOTIDE SEQUENCE [LARGE SCALE GENOMIC DNA]</scope>
    <source>
        <strain evidence="5 6">KGMB01111</strain>
    </source>
</reference>
<protein>
    <submittedName>
        <fullName evidence="5">AraC family transcriptional regulator</fullName>
    </submittedName>
</protein>
<dbReference type="SUPFAM" id="SSF46689">
    <property type="entry name" value="Homeodomain-like"/>
    <property type="match status" value="2"/>
</dbReference>